<evidence type="ECO:0000313" key="2">
    <source>
        <dbReference type="EMBL" id="ALR23148.1"/>
    </source>
</evidence>
<accession>A0A0S3F6F4</accession>
<keyword evidence="2" id="KW-0614">Plasmid</keyword>
<evidence type="ECO:0000256" key="1">
    <source>
        <dbReference type="SAM" id="Phobius"/>
    </source>
</evidence>
<dbReference type="AlphaFoldDB" id="A0A0S3F6F4"/>
<keyword evidence="1" id="KW-0812">Transmembrane</keyword>
<feature type="transmembrane region" description="Helical" evidence="1">
    <location>
        <begin position="84"/>
        <end position="110"/>
    </location>
</feature>
<keyword evidence="1" id="KW-0472">Membrane</keyword>
<gene>
    <name evidence="2" type="ORF">ATN00_21850</name>
</gene>
<dbReference type="KEGG" id="sbd:ATN00_21850"/>
<organism evidence="2 3">
    <name type="scientific">Sphingobium baderi</name>
    <dbReference type="NCBI Taxonomy" id="1332080"/>
    <lineage>
        <taxon>Bacteria</taxon>
        <taxon>Pseudomonadati</taxon>
        <taxon>Pseudomonadota</taxon>
        <taxon>Alphaproteobacteria</taxon>
        <taxon>Sphingomonadales</taxon>
        <taxon>Sphingomonadaceae</taxon>
        <taxon>Sphingobium</taxon>
    </lineage>
</organism>
<keyword evidence="3" id="KW-1185">Reference proteome</keyword>
<geneLocation type="plasmid" evidence="2 3">
    <name>pDE3</name>
</geneLocation>
<dbReference type="OrthoDB" id="8779206at2"/>
<feature type="transmembrane region" description="Helical" evidence="1">
    <location>
        <begin position="15"/>
        <end position="37"/>
    </location>
</feature>
<sequence length="116" mass="13163">MEFLRRIFGAVDRAYLIRAYIIGGVIFALYGSFISYGAKSAPAPIWIVFSISTLLFPFSKLVWDQVMSVMLGRNMFIMNAVFLMFAKLVINVILWACAIIIAPIGILWLWHRTRAG</sequence>
<dbReference type="RefSeq" id="WP_048575081.1">
    <property type="nucleotide sequence ID" value="NZ_CP013267.1"/>
</dbReference>
<reference evidence="2 3" key="1">
    <citation type="submission" date="2015-11" db="EMBL/GenBank/DDBJ databases">
        <title>A Two-component Flavoprotein Monooxygenase System MeaXY Responsible for para-Hydroxylation of 2-Methyl-6-ethylaniline and 2,6-Diethylaniline in Sphingobium baderi DE-13.</title>
        <authorList>
            <person name="Cheng M."/>
            <person name="Meng Q."/>
            <person name="Yang Y."/>
            <person name="Chu C."/>
            <person name="Yan X."/>
            <person name="He J."/>
            <person name="Li S."/>
        </authorList>
    </citation>
    <scope>NUCLEOTIDE SEQUENCE [LARGE SCALE GENOMIC DNA]</scope>
    <source>
        <strain evidence="2 3">DE-13</strain>
        <plasmid evidence="3">Plasmid pDE3</plasmid>
    </source>
</reference>
<keyword evidence="1" id="KW-1133">Transmembrane helix</keyword>
<dbReference type="EMBL" id="CP013267">
    <property type="protein sequence ID" value="ALR23148.1"/>
    <property type="molecule type" value="Genomic_DNA"/>
</dbReference>
<protein>
    <submittedName>
        <fullName evidence="2">Uncharacterized protein</fullName>
    </submittedName>
</protein>
<evidence type="ECO:0000313" key="3">
    <source>
        <dbReference type="Proteomes" id="UP000056968"/>
    </source>
</evidence>
<dbReference type="Proteomes" id="UP000056968">
    <property type="component" value="Plasmid pDE3"/>
</dbReference>
<name>A0A0S3F6F4_9SPHN</name>
<proteinExistence type="predicted"/>
<feature type="transmembrane region" description="Helical" evidence="1">
    <location>
        <begin position="43"/>
        <end position="63"/>
    </location>
</feature>